<dbReference type="Gene3D" id="3.40.50.150">
    <property type="entry name" value="Vaccinia Virus protein VP39"/>
    <property type="match status" value="1"/>
</dbReference>
<sequence length="432" mass="48734">MMLPMNVAYPKHHAIKTGHIARCQICNSSKLHLILDLGFQPPADSLLSEKMLHEPEKTYPLRMMWCEKCTGVQLDYCVDGKEVYHPNYPYRSGITKPLAEYQRNISFSLIEKYGLNSKDLVIDIGSNDGTLLSGFKEKGVRVLGVEPTNTADIANKIGIKTIKSFFDIKTAKTIRKKYGTAAVMTATNVFAHMQTLGEVIMGIYTLLEDDGVFVSESHYLLDVIRDNQFDTVYHEHLRTYSLHSLIALFKQYDFTVTDVERGSRYGGNIRVHVTKGKGRKVGPAVGKLLAEEKKFGLHKLKTYTAFANRVRKARLELVDFLIQAKKKGKHIVGKSSPARAATLLNYYGIDTELIPYLAEQSTSLKLNQYLPGGHIPIVDEKILRTDKPDYIVLMAWHYAKEISKRLKAEGIKSDFVVPLPKVRILKNAEVEA</sequence>
<dbReference type="GO" id="GO:0008168">
    <property type="term" value="F:methyltransferase activity"/>
    <property type="evidence" value="ECO:0007669"/>
    <property type="project" value="UniProtKB-KW"/>
</dbReference>
<dbReference type="Pfam" id="PF08484">
    <property type="entry name" value="Methyltransf_14"/>
    <property type="match status" value="1"/>
</dbReference>
<dbReference type="GO" id="GO:0032259">
    <property type="term" value="P:methylation"/>
    <property type="evidence" value="ECO:0007669"/>
    <property type="project" value="UniProtKB-KW"/>
</dbReference>
<organism evidence="3 4">
    <name type="scientific">Candidatus Kaiserbacteria bacterium RIFCSPLOWO2_01_FULL_53_17</name>
    <dbReference type="NCBI Taxonomy" id="1798511"/>
    <lineage>
        <taxon>Bacteria</taxon>
        <taxon>Candidatus Kaiseribacteriota</taxon>
    </lineage>
</organism>
<dbReference type="InterPro" id="IPR029063">
    <property type="entry name" value="SAM-dependent_MTases_sf"/>
</dbReference>
<accession>A0A1F6EG47</accession>
<feature type="domain" description="C-methyltransferase" evidence="2">
    <location>
        <begin position="265"/>
        <end position="420"/>
    </location>
</feature>
<dbReference type="Gene3D" id="6.20.50.110">
    <property type="entry name" value="Methyltransferase, zinc-binding domain"/>
    <property type="match status" value="1"/>
</dbReference>
<keyword evidence="3" id="KW-0489">Methyltransferase</keyword>
<dbReference type="PANTHER" id="PTHR43861:SF5">
    <property type="entry name" value="BLL5978 PROTEIN"/>
    <property type="match status" value="1"/>
</dbReference>
<keyword evidence="3" id="KW-0808">Transferase</keyword>
<dbReference type="InterPro" id="IPR013630">
    <property type="entry name" value="Methyltransf_Zn-bd_dom_put"/>
</dbReference>
<dbReference type="Gene3D" id="6.10.250.3100">
    <property type="match status" value="1"/>
</dbReference>
<protein>
    <submittedName>
        <fullName evidence="3">Methyltransferase</fullName>
    </submittedName>
</protein>
<dbReference type="PANTHER" id="PTHR43861">
    <property type="entry name" value="TRANS-ACONITATE 2-METHYLTRANSFERASE-RELATED"/>
    <property type="match status" value="1"/>
</dbReference>
<dbReference type="Proteomes" id="UP000177306">
    <property type="component" value="Unassembled WGS sequence"/>
</dbReference>
<dbReference type="Gene3D" id="3.40.50.720">
    <property type="entry name" value="NAD(P)-binding Rossmann-like Domain"/>
    <property type="match status" value="1"/>
</dbReference>
<feature type="domain" description="Methyltransferase putative zinc binding" evidence="1">
    <location>
        <begin position="23"/>
        <end position="84"/>
    </location>
</feature>
<dbReference type="Pfam" id="PF08421">
    <property type="entry name" value="Methyltransf_13"/>
    <property type="match status" value="1"/>
</dbReference>
<gene>
    <name evidence="3" type="ORF">A3A38_00085</name>
</gene>
<evidence type="ECO:0000313" key="4">
    <source>
        <dbReference type="Proteomes" id="UP000177306"/>
    </source>
</evidence>
<name>A0A1F6EG47_9BACT</name>
<dbReference type="InterPro" id="IPR013691">
    <property type="entry name" value="MeTrfase_14"/>
</dbReference>
<reference evidence="3 4" key="1">
    <citation type="journal article" date="2016" name="Nat. Commun.">
        <title>Thousands of microbial genomes shed light on interconnected biogeochemical processes in an aquifer system.</title>
        <authorList>
            <person name="Anantharaman K."/>
            <person name="Brown C.T."/>
            <person name="Hug L.A."/>
            <person name="Sharon I."/>
            <person name="Castelle C.J."/>
            <person name="Probst A.J."/>
            <person name="Thomas B.C."/>
            <person name="Singh A."/>
            <person name="Wilkins M.J."/>
            <person name="Karaoz U."/>
            <person name="Brodie E.L."/>
            <person name="Williams K.H."/>
            <person name="Hubbard S.S."/>
            <person name="Banfield J.F."/>
        </authorList>
    </citation>
    <scope>NUCLEOTIDE SEQUENCE [LARGE SCALE GENOMIC DNA]</scope>
</reference>
<dbReference type="EMBL" id="MFLY01000036">
    <property type="protein sequence ID" value="OGG72626.1"/>
    <property type="molecule type" value="Genomic_DNA"/>
</dbReference>
<dbReference type="AlphaFoldDB" id="A0A1F6EG47"/>
<dbReference type="Pfam" id="PF13489">
    <property type="entry name" value="Methyltransf_23"/>
    <property type="match status" value="1"/>
</dbReference>
<dbReference type="SUPFAM" id="SSF53335">
    <property type="entry name" value="S-adenosyl-L-methionine-dependent methyltransferases"/>
    <property type="match status" value="1"/>
</dbReference>
<evidence type="ECO:0000313" key="3">
    <source>
        <dbReference type="EMBL" id="OGG72626.1"/>
    </source>
</evidence>
<dbReference type="InterPro" id="IPR038576">
    <property type="entry name" value="Methyltransf_Zn-bd_dom_put_sf"/>
</dbReference>
<evidence type="ECO:0000259" key="2">
    <source>
        <dbReference type="Pfam" id="PF08484"/>
    </source>
</evidence>
<evidence type="ECO:0000259" key="1">
    <source>
        <dbReference type="Pfam" id="PF08421"/>
    </source>
</evidence>
<proteinExistence type="predicted"/>
<comment type="caution">
    <text evidence="3">The sequence shown here is derived from an EMBL/GenBank/DDBJ whole genome shotgun (WGS) entry which is preliminary data.</text>
</comment>